<dbReference type="Gene3D" id="3.40.50.300">
    <property type="entry name" value="P-loop containing nucleotide triphosphate hydrolases"/>
    <property type="match status" value="2"/>
</dbReference>
<evidence type="ECO:0000256" key="7">
    <source>
        <dbReference type="ARBA" id="ARBA00022723"/>
    </source>
</evidence>
<dbReference type="SMART" id="SM00958">
    <property type="entry name" value="SecA_PP_bind"/>
    <property type="match status" value="1"/>
</dbReference>
<dbReference type="InterPro" id="IPR000185">
    <property type="entry name" value="SecA"/>
</dbReference>
<dbReference type="GO" id="GO:0046872">
    <property type="term" value="F:metal ion binding"/>
    <property type="evidence" value="ECO:0007669"/>
    <property type="project" value="UniProtKB-KW"/>
</dbReference>
<keyword evidence="12 15" id="KW-1278">Translocase</keyword>
<comment type="similarity">
    <text evidence="3 15">Belongs to the SecA family.</text>
</comment>
<dbReference type="InterPro" id="IPR014018">
    <property type="entry name" value="SecA_motor_DEAD"/>
</dbReference>
<dbReference type="PROSITE" id="PS01312">
    <property type="entry name" value="SECA"/>
    <property type="match status" value="1"/>
</dbReference>
<dbReference type="Gene3D" id="1.10.3060.10">
    <property type="entry name" value="Helical scaffold and wing domains of SecA"/>
    <property type="match status" value="2"/>
</dbReference>
<dbReference type="FunFam" id="3.40.50.300:FF:000113">
    <property type="entry name" value="Preprotein translocase subunit SecA"/>
    <property type="match status" value="1"/>
</dbReference>
<dbReference type="GO" id="GO:0005886">
    <property type="term" value="C:plasma membrane"/>
    <property type="evidence" value="ECO:0007669"/>
    <property type="project" value="UniProtKB-SubCell"/>
</dbReference>
<dbReference type="FunFam" id="3.90.1440.10:FF:000003">
    <property type="entry name" value="Preprotein translocase SecA subunit"/>
    <property type="match status" value="1"/>
</dbReference>
<evidence type="ECO:0000256" key="10">
    <source>
        <dbReference type="ARBA" id="ARBA00022840"/>
    </source>
</evidence>
<dbReference type="SUPFAM" id="SSF81767">
    <property type="entry name" value="Pre-protein crosslinking domain of SecA"/>
    <property type="match status" value="1"/>
</dbReference>
<dbReference type="GO" id="GO:0008564">
    <property type="term" value="F:protein-exporting ATPase activity"/>
    <property type="evidence" value="ECO:0007669"/>
    <property type="project" value="UniProtKB-EC"/>
</dbReference>
<reference evidence="19 20" key="1">
    <citation type="submission" date="2019-02" db="EMBL/GenBank/DDBJ databases">
        <title>Deep-cultivation of Planctomycetes and their phenomic and genomic characterization uncovers novel biology.</title>
        <authorList>
            <person name="Wiegand S."/>
            <person name="Jogler M."/>
            <person name="Boedeker C."/>
            <person name="Pinto D."/>
            <person name="Vollmers J."/>
            <person name="Rivas-Marin E."/>
            <person name="Kohn T."/>
            <person name="Peeters S.H."/>
            <person name="Heuer A."/>
            <person name="Rast P."/>
            <person name="Oberbeckmann S."/>
            <person name="Bunk B."/>
            <person name="Jeske O."/>
            <person name="Meyerdierks A."/>
            <person name="Storesund J.E."/>
            <person name="Kallscheuer N."/>
            <person name="Luecker S."/>
            <person name="Lage O.M."/>
            <person name="Pohl T."/>
            <person name="Merkel B.J."/>
            <person name="Hornburger P."/>
            <person name="Mueller R.-W."/>
            <person name="Bruemmer F."/>
            <person name="Labrenz M."/>
            <person name="Spormann A.M."/>
            <person name="Op Den Camp H."/>
            <person name="Overmann J."/>
            <person name="Amann R."/>
            <person name="Jetten M.S.M."/>
            <person name="Mascher T."/>
            <person name="Medema M.H."/>
            <person name="Devos D.P."/>
            <person name="Kaster A.-K."/>
            <person name="Ovreas L."/>
            <person name="Rohde M."/>
            <person name="Galperin M.Y."/>
            <person name="Jogler C."/>
        </authorList>
    </citation>
    <scope>NUCLEOTIDE SEQUENCE [LARGE SCALE GENOMIC DNA]</scope>
    <source>
        <strain evidence="19 20">Mal64</strain>
    </source>
</reference>
<evidence type="ECO:0000259" key="17">
    <source>
        <dbReference type="PROSITE" id="PS51192"/>
    </source>
</evidence>
<evidence type="ECO:0000256" key="16">
    <source>
        <dbReference type="SAM" id="MobiDB-lite"/>
    </source>
</evidence>
<dbReference type="OrthoDB" id="9805579at2"/>
<keyword evidence="9" id="KW-0862">Zinc</keyword>
<evidence type="ECO:0000313" key="19">
    <source>
        <dbReference type="EMBL" id="TWT87330.1"/>
    </source>
</evidence>
<protein>
    <recommendedName>
        <fullName evidence="15">Protein translocase subunit SecA</fullName>
        <ecNumber evidence="15">7.4.2.8</ecNumber>
    </recommendedName>
</protein>
<dbReference type="GO" id="GO:0043952">
    <property type="term" value="P:protein transport by the Sec complex"/>
    <property type="evidence" value="ECO:0007669"/>
    <property type="project" value="TreeGrafter"/>
</dbReference>
<dbReference type="SUPFAM" id="SSF81886">
    <property type="entry name" value="Helical scaffold and wing domains of SecA"/>
    <property type="match status" value="2"/>
</dbReference>
<dbReference type="InterPro" id="IPR014001">
    <property type="entry name" value="Helicase_ATP-bd"/>
</dbReference>
<dbReference type="Proteomes" id="UP000315440">
    <property type="component" value="Unassembled WGS sequence"/>
</dbReference>
<dbReference type="InterPro" id="IPR020937">
    <property type="entry name" value="SecA_CS"/>
</dbReference>
<evidence type="ECO:0000256" key="15">
    <source>
        <dbReference type="HAMAP-Rule" id="MF_01382"/>
    </source>
</evidence>
<feature type="region of interest" description="Disordered" evidence="16">
    <location>
        <begin position="1164"/>
        <end position="1209"/>
    </location>
</feature>
<dbReference type="AlphaFoldDB" id="A0A5C5ZJI6"/>
<evidence type="ECO:0000256" key="5">
    <source>
        <dbReference type="ARBA" id="ARBA00022475"/>
    </source>
</evidence>
<feature type="binding site" evidence="15">
    <location>
        <begin position="125"/>
        <end position="129"/>
    </location>
    <ligand>
        <name>ATP</name>
        <dbReference type="ChEBI" id="CHEBI:30616"/>
    </ligand>
</feature>
<keyword evidence="4 15" id="KW-0813">Transport</keyword>
<accession>A0A5C5ZJI6</accession>
<evidence type="ECO:0000313" key="20">
    <source>
        <dbReference type="Proteomes" id="UP000315440"/>
    </source>
</evidence>
<dbReference type="FunFam" id="3.40.50.300:FF:000246">
    <property type="entry name" value="Preprotein translocase subunit SecA"/>
    <property type="match status" value="1"/>
</dbReference>
<dbReference type="Pfam" id="PF07516">
    <property type="entry name" value="SecA_SW"/>
    <property type="match status" value="2"/>
</dbReference>
<dbReference type="SUPFAM" id="SSF52540">
    <property type="entry name" value="P-loop containing nucleoside triphosphate hydrolases"/>
    <property type="match status" value="2"/>
</dbReference>
<keyword evidence="10 15" id="KW-0067">ATP-binding</keyword>
<evidence type="ECO:0000256" key="13">
    <source>
        <dbReference type="ARBA" id="ARBA00023010"/>
    </source>
</evidence>
<dbReference type="SMART" id="SM00957">
    <property type="entry name" value="SecA_DEAD"/>
    <property type="match status" value="1"/>
</dbReference>
<proteinExistence type="inferred from homology"/>
<evidence type="ECO:0000256" key="3">
    <source>
        <dbReference type="ARBA" id="ARBA00007650"/>
    </source>
</evidence>
<feature type="binding site" evidence="15">
    <location>
        <position position="107"/>
    </location>
    <ligand>
        <name>ATP</name>
        <dbReference type="ChEBI" id="CHEBI:30616"/>
    </ligand>
</feature>
<dbReference type="PANTHER" id="PTHR30612">
    <property type="entry name" value="SECA INNER MEMBRANE COMPONENT OF SEC PROTEIN SECRETION SYSTEM"/>
    <property type="match status" value="1"/>
</dbReference>
<evidence type="ECO:0000256" key="8">
    <source>
        <dbReference type="ARBA" id="ARBA00022741"/>
    </source>
</evidence>
<comment type="cofactor">
    <cofactor evidence="1">
        <name>Zn(2+)</name>
        <dbReference type="ChEBI" id="CHEBI:29105"/>
    </cofactor>
</comment>
<dbReference type="GO" id="GO:0005524">
    <property type="term" value="F:ATP binding"/>
    <property type="evidence" value="ECO:0007669"/>
    <property type="project" value="UniProtKB-UniRule"/>
</dbReference>
<feature type="compositionally biased region" description="Basic and acidic residues" evidence="16">
    <location>
        <begin position="1184"/>
        <end position="1196"/>
    </location>
</feature>
<dbReference type="GO" id="GO:0017038">
    <property type="term" value="P:protein import"/>
    <property type="evidence" value="ECO:0007669"/>
    <property type="project" value="InterPro"/>
</dbReference>
<feature type="domain" description="SecA family profile" evidence="18">
    <location>
        <begin position="23"/>
        <end position="690"/>
    </location>
</feature>
<dbReference type="HAMAP" id="MF_01382">
    <property type="entry name" value="SecA"/>
    <property type="match status" value="1"/>
</dbReference>
<gene>
    <name evidence="15" type="primary">secA</name>
    <name evidence="19" type="ORF">Mal64_28680</name>
</gene>
<dbReference type="GO" id="GO:0031522">
    <property type="term" value="C:cell envelope Sec protein transport complex"/>
    <property type="evidence" value="ECO:0007669"/>
    <property type="project" value="UniProtKB-ARBA"/>
</dbReference>
<dbReference type="Gene3D" id="3.90.1440.10">
    <property type="entry name" value="SecA, preprotein cross-linking domain"/>
    <property type="match status" value="1"/>
</dbReference>
<evidence type="ECO:0000256" key="11">
    <source>
        <dbReference type="ARBA" id="ARBA00022927"/>
    </source>
</evidence>
<keyword evidence="11 15" id="KW-0653">Protein transport</keyword>
<dbReference type="CDD" id="cd18803">
    <property type="entry name" value="SF2_C_secA"/>
    <property type="match status" value="1"/>
</dbReference>
<name>A0A5C5ZJI6_9BACT</name>
<evidence type="ECO:0000256" key="14">
    <source>
        <dbReference type="ARBA" id="ARBA00023136"/>
    </source>
</evidence>
<dbReference type="GO" id="GO:0065002">
    <property type="term" value="P:intracellular protein transmembrane transport"/>
    <property type="evidence" value="ECO:0007669"/>
    <property type="project" value="UniProtKB-UniRule"/>
</dbReference>
<keyword evidence="7" id="KW-0479">Metal-binding</keyword>
<dbReference type="EC" id="7.4.2.8" evidence="15"/>
<dbReference type="InterPro" id="IPR011130">
    <property type="entry name" value="SecA_preprotein_X-link_dom"/>
</dbReference>
<dbReference type="InterPro" id="IPR011115">
    <property type="entry name" value="SecA_DEAD"/>
</dbReference>
<dbReference type="PROSITE" id="PS51192">
    <property type="entry name" value="HELICASE_ATP_BIND_1"/>
    <property type="match status" value="1"/>
</dbReference>
<dbReference type="InterPro" id="IPR027417">
    <property type="entry name" value="P-loop_NTPase"/>
</dbReference>
<dbReference type="EMBL" id="SJPQ01000003">
    <property type="protein sequence ID" value="TWT87330.1"/>
    <property type="molecule type" value="Genomic_DNA"/>
</dbReference>
<dbReference type="InterPro" id="IPR044722">
    <property type="entry name" value="SecA_SF2_C"/>
</dbReference>
<dbReference type="Pfam" id="PF21090">
    <property type="entry name" value="P-loop_SecA"/>
    <property type="match status" value="1"/>
</dbReference>
<keyword evidence="14 15" id="KW-0472">Membrane</keyword>
<comment type="catalytic activity">
    <reaction evidence="15">
        <text>ATP + H2O + cellular proteinSide 1 = ADP + phosphate + cellular proteinSide 2.</text>
        <dbReference type="EC" id="7.4.2.8"/>
    </reaction>
</comment>
<organism evidence="19 20">
    <name type="scientific">Pseudobythopirellula maris</name>
    <dbReference type="NCBI Taxonomy" id="2527991"/>
    <lineage>
        <taxon>Bacteria</taxon>
        <taxon>Pseudomonadati</taxon>
        <taxon>Planctomycetota</taxon>
        <taxon>Planctomycetia</taxon>
        <taxon>Pirellulales</taxon>
        <taxon>Lacipirellulaceae</taxon>
        <taxon>Pseudobythopirellula</taxon>
    </lineage>
</organism>
<evidence type="ECO:0000256" key="1">
    <source>
        <dbReference type="ARBA" id="ARBA00001947"/>
    </source>
</evidence>
<keyword evidence="5 15" id="KW-1003">Cell membrane</keyword>
<feature type="binding site" evidence="15">
    <location>
        <position position="569"/>
    </location>
    <ligand>
        <name>ATP</name>
        <dbReference type="ChEBI" id="CHEBI:30616"/>
    </ligand>
</feature>
<dbReference type="GO" id="GO:0006605">
    <property type="term" value="P:protein targeting"/>
    <property type="evidence" value="ECO:0007669"/>
    <property type="project" value="UniProtKB-UniRule"/>
</dbReference>
<dbReference type="Pfam" id="PF07517">
    <property type="entry name" value="SecA_DEAD"/>
    <property type="match status" value="1"/>
</dbReference>
<keyword evidence="8 15" id="KW-0547">Nucleotide-binding</keyword>
<comment type="function">
    <text evidence="15">Part of the Sec protein translocase complex. Interacts with the SecYEG preprotein conducting channel. Has a central role in coupling the hydrolysis of ATP to the transfer of proteins into and across the cell membrane, serving as an ATP-driven molecular motor driving the stepwise translocation of polypeptide chains across the membrane.</text>
</comment>
<dbReference type="InterPro" id="IPR036266">
    <property type="entry name" value="SecA_Wing/Scaffold_sf"/>
</dbReference>
<dbReference type="PROSITE" id="PS51196">
    <property type="entry name" value="SECA_MOTOR_DEAD"/>
    <property type="match status" value="1"/>
</dbReference>
<dbReference type="Pfam" id="PF02810">
    <property type="entry name" value="SEC-C"/>
    <property type="match status" value="1"/>
</dbReference>
<dbReference type="PANTHER" id="PTHR30612:SF0">
    <property type="entry name" value="CHLOROPLAST PROTEIN-TRANSPORTING ATPASE"/>
    <property type="match status" value="1"/>
</dbReference>
<feature type="domain" description="Helicase ATP-binding" evidence="17">
    <location>
        <begin position="109"/>
        <end position="275"/>
    </location>
</feature>
<dbReference type="InterPro" id="IPR004027">
    <property type="entry name" value="SEC_C_motif"/>
</dbReference>
<dbReference type="RefSeq" id="WP_146401376.1">
    <property type="nucleotide sequence ID" value="NZ_SJPQ01000003.1"/>
</dbReference>
<evidence type="ECO:0000256" key="12">
    <source>
        <dbReference type="ARBA" id="ARBA00022967"/>
    </source>
</evidence>
<evidence type="ECO:0000259" key="18">
    <source>
        <dbReference type="PROSITE" id="PS51196"/>
    </source>
</evidence>
<comment type="subcellular location">
    <subcellularLocation>
        <location evidence="15">Cell membrane</location>
        <topology evidence="15">Peripheral membrane protein</topology>
        <orientation evidence="15">Cytoplasmic side</orientation>
    </subcellularLocation>
    <subcellularLocation>
        <location evidence="15">Cytoplasm</location>
    </subcellularLocation>
    <subcellularLocation>
        <location evidence="2">Membrane</location>
        <topology evidence="2">Peripheral membrane protein</topology>
    </subcellularLocation>
    <text evidence="15">Distribution is 50-50.</text>
</comment>
<dbReference type="InterPro" id="IPR036670">
    <property type="entry name" value="SecA_X-link_sf"/>
</dbReference>
<keyword evidence="6 15" id="KW-0963">Cytoplasm</keyword>
<dbReference type="GO" id="GO:0005829">
    <property type="term" value="C:cytosol"/>
    <property type="evidence" value="ECO:0007669"/>
    <property type="project" value="TreeGrafter"/>
</dbReference>
<dbReference type="CDD" id="cd17928">
    <property type="entry name" value="DEXDc_SecA"/>
    <property type="match status" value="1"/>
</dbReference>
<evidence type="ECO:0000256" key="2">
    <source>
        <dbReference type="ARBA" id="ARBA00004170"/>
    </source>
</evidence>
<keyword evidence="20" id="KW-1185">Reference proteome</keyword>
<evidence type="ECO:0000256" key="4">
    <source>
        <dbReference type="ARBA" id="ARBA00022448"/>
    </source>
</evidence>
<sequence length="1227" mass="137933">MEILERVWELLGALINGVLGRFERAVTGIFGSANARYLKRQQPKVDAINALAGKCKEMSDEELRGQTAEFRRRLEQGETLDDLLVEAFAVCREAGTRFMGMRHYDVQLLGGMILHDGNIAEMVTGEGKTLTATLAAYLNALAGSVHVITVNDYLARRDMEWMGPLFTNMGLTVGAIYSGMEADARQEAYACDITYGTNNEFGFDYLRDNMRIAGRDDDRFPKERQQAQGPLTFAIIDEVDNILIDEARTPLIISGPAEDDISKYQRADKVARQLKKDLHFEVKEKEHSANMTDEGVRAAEKLAGVESFYTAGNMQWPHLIDNALKAHHLYKRDVNYVVQDGVVVIVDDHTGRLMEGRQWSDGLHQAVEAKEGVPIKQENQTLATITLQNFFKLYDKLSGMTGTALTEAGEFWSIYKLDVVGVPTNRPMQRIEFPDTIYRTEREKYVALAEEIERLHKHTTVEMKNGDWFIGQLTNETDSEVELQLEGTKDRKTFARDKIAHVQPPGRPILVGTVSIEKSEKLSSLLDGRGVKHELLNAKQHKREAEIVAQAGRLGAVTIATNMAGRGTDIVLGGNPETMAWAKLQETYDSRLDVPNEEWDLLVDQIEKEYGMKEQGAEVKKLGGLCILGTERHEARRIDLQLRGRSGRQGDPGSSRFYLSLEDDLMRIFAGDWVKGMLTRLGMQEGEAIESKMVSRRIEGAQKKVEERNFEIRKNLLEYDEVMDEQRKRVYGYRQKILDGVNCRDLILEMIQEQIEDRLNVLLDPKYGIETFASAAGAALGVELDAKDFRNLSFEDSERLAHDEAERMAESQIFDAVEENLPEEEESEWNWGALAKWTNARYGLNYRDRDLKRLGRDGVSETVIKDAHQALAKVDLSQGARFLEHDFGLQSACGWLADKFGVEIDPAEVKDQDPPAVIAIACERAVVAYDAREAEYPVLAGLYRYGAKKQALDREGLVEWASRRFGDGLTPDELKSKQREEIRQTLVAHSAKGIAKANQLSVEAREQVDKIFQGGPQKGATLGVAAGMNGKLDGLADWIKSQTGAEISTDDLAQLTQEEAQRKVSQAVEDRYRPEMRRMERSLLLQILDQAWKEHLLAMDHLRSSVGLRGYAQVDPKVEYKREGMRMFERMWDSVGAYATDLIFRMEQLDENFVGSTWVESEAKHETAASATEMAKEQQAGLDAADRAGTDQKVDPIRNTAPKVGRNDPCPCGSGKKYKQCCMRTGG</sequence>
<evidence type="ECO:0000256" key="9">
    <source>
        <dbReference type="ARBA" id="ARBA00022833"/>
    </source>
</evidence>
<evidence type="ECO:0000256" key="6">
    <source>
        <dbReference type="ARBA" id="ARBA00022490"/>
    </source>
</evidence>
<dbReference type="InterPro" id="IPR011116">
    <property type="entry name" value="SecA_Wing/Scaffold"/>
</dbReference>
<keyword evidence="13 15" id="KW-0811">Translocation</keyword>
<comment type="caution">
    <text evidence="19">The sequence shown here is derived from an EMBL/GenBank/DDBJ whole genome shotgun (WGS) entry which is preliminary data.</text>
</comment>
<comment type="subunit">
    <text evidence="15">Monomer and homodimer. Part of the essential Sec protein translocation apparatus which comprises SecA, SecYEG and auxiliary proteins SecDF. Other proteins may also be involved.</text>
</comment>
<dbReference type="Pfam" id="PF01043">
    <property type="entry name" value="SecA_PP_bind"/>
    <property type="match status" value="1"/>
</dbReference>
<dbReference type="PRINTS" id="PR00906">
    <property type="entry name" value="SECA"/>
</dbReference>